<evidence type="ECO:0000313" key="2">
    <source>
        <dbReference type="Proteomes" id="UP001633002"/>
    </source>
</evidence>
<dbReference type="AlphaFoldDB" id="A0ABD3GU20"/>
<dbReference type="Proteomes" id="UP001633002">
    <property type="component" value="Unassembled WGS sequence"/>
</dbReference>
<dbReference type="Pfam" id="PF13561">
    <property type="entry name" value="adh_short_C2"/>
    <property type="match status" value="2"/>
</dbReference>
<evidence type="ECO:0000313" key="1">
    <source>
        <dbReference type="EMBL" id="KAL3682728.1"/>
    </source>
</evidence>
<dbReference type="PRINTS" id="PR00081">
    <property type="entry name" value="GDHRDH"/>
</dbReference>
<organism evidence="1 2">
    <name type="scientific">Riccia sorocarpa</name>
    <dbReference type="NCBI Taxonomy" id="122646"/>
    <lineage>
        <taxon>Eukaryota</taxon>
        <taxon>Viridiplantae</taxon>
        <taxon>Streptophyta</taxon>
        <taxon>Embryophyta</taxon>
        <taxon>Marchantiophyta</taxon>
        <taxon>Marchantiopsida</taxon>
        <taxon>Marchantiidae</taxon>
        <taxon>Marchantiales</taxon>
        <taxon>Ricciaceae</taxon>
        <taxon>Riccia</taxon>
    </lineage>
</organism>
<proteinExistence type="predicted"/>
<dbReference type="InterPro" id="IPR036291">
    <property type="entry name" value="NAD(P)-bd_dom_sf"/>
</dbReference>
<dbReference type="PANTHER" id="PTHR44375">
    <property type="entry name" value="BETA-KETOACYL-ACP REDUCTASE-LIKE PROTEIN-RELATED"/>
    <property type="match status" value="1"/>
</dbReference>
<dbReference type="EMBL" id="JBJQOH010000006">
    <property type="protein sequence ID" value="KAL3682728.1"/>
    <property type="molecule type" value="Genomic_DNA"/>
</dbReference>
<dbReference type="PANTHER" id="PTHR44375:SF6">
    <property type="entry name" value="F28J7.36 PROTEIN"/>
    <property type="match status" value="1"/>
</dbReference>
<dbReference type="SUPFAM" id="SSF51735">
    <property type="entry name" value="NAD(P)-binding Rossmann-fold domains"/>
    <property type="match status" value="1"/>
</dbReference>
<name>A0ABD3GU20_9MARC</name>
<dbReference type="Gene3D" id="3.40.50.720">
    <property type="entry name" value="NAD(P)-binding Rossmann-like Domain"/>
    <property type="match status" value="2"/>
</dbReference>
<sequence length="252" mass="27518">MAGSLESWPASDVQGKIALVYGGEGDEGLKLAREFVVRGCRVVLIESTLPESSRPLPGQTVADPLPHFVAFPCSGVDGNEAAVLDSVRRIELDVTAGEEVYSRVVEQSWAVFGRIDILINCNSVPATLKPFLDTTEKDYDRIMDINVKSSWKLSKAVARKMREAEKGKYGIRVNAVSAGLTTSNDLFQAKSEESVQELARQVVPLQRWSNFPEDIMGIVLWLASDLSIFVTGTISVVDGGQSLSRPRLSSFL</sequence>
<dbReference type="CDD" id="cd05233">
    <property type="entry name" value="SDR_c"/>
    <property type="match status" value="1"/>
</dbReference>
<keyword evidence="2" id="KW-1185">Reference proteome</keyword>
<dbReference type="InterPro" id="IPR002347">
    <property type="entry name" value="SDR_fam"/>
</dbReference>
<comment type="caution">
    <text evidence="1">The sequence shown here is derived from an EMBL/GenBank/DDBJ whole genome shotgun (WGS) entry which is preliminary data.</text>
</comment>
<gene>
    <name evidence="1" type="ORF">R1sor_000750</name>
</gene>
<protein>
    <submittedName>
        <fullName evidence="1">Uncharacterized protein</fullName>
    </submittedName>
</protein>
<reference evidence="1 2" key="1">
    <citation type="submission" date="2024-09" db="EMBL/GenBank/DDBJ databases">
        <title>Chromosome-scale assembly of Riccia sorocarpa.</title>
        <authorList>
            <person name="Paukszto L."/>
        </authorList>
    </citation>
    <scope>NUCLEOTIDE SEQUENCE [LARGE SCALE GENOMIC DNA]</scope>
    <source>
        <strain evidence="1">LP-2024</strain>
        <tissue evidence="1">Aerial parts of the thallus</tissue>
    </source>
</reference>
<accession>A0ABD3GU20</accession>